<proteinExistence type="predicted"/>
<dbReference type="GO" id="GO:0016301">
    <property type="term" value="F:kinase activity"/>
    <property type="evidence" value="ECO:0007669"/>
    <property type="project" value="UniProtKB-KW"/>
</dbReference>
<keyword evidence="1" id="KW-0418">Kinase</keyword>
<dbReference type="SUPFAM" id="SSF52540">
    <property type="entry name" value="P-loop containing nucleoside triphosphate hydrolases"/>
    <property type="match status" value="1"/>
</dbReference>
<dbReference type="InterPro" id="IPR027417">
    <property type="entry name" value="P-loop_NTPase"/>
</dbReference>
<reference evidence="1" key="1">
    <citation type="submission" date="2017-11" db="EMBL/GenBank/DDBJ databases">
        <title>Optimization of exopolysaccharides production and identification of eps gene cluster of Streptococcus thermophilus CS6.</title>
        <authorList>
            <person name="Cui Y."/>
            <person name="Suo C."/>
            <person name="Zhou Y."/>
            <person name="Qu X."/>
            <person name="Jiang X."/>
        </authorList>
    </citation>
    <scope>NUCLEOTIDE SEQUENCE</scope>
    <source>
        <strain evidence="1">CS6</strain>
    </source>
</reference>
<dbReference type="Gene3D" id="3.40.50.300">
    <property type="entry name" value="P-loop containing nucleotide triphosphate hydrolases"/>
    <property type="match status" value="1"/>
</dbReference>
<evidence type="ECO:0000313" key="1">
    <source>
        <dbReference type="EMBL" id="AZT89193.1"/>
    </source>
</evidence>
<sequence length="85" mass="9358">MFKRKEKNITTTAPINLTTINEPMTVITEQIKTIRTNINFAATDHKLRTLMVTSAMLGEGKSTVSGNLAVEYAKEGRQASLTGRC</sequence>
<keyword evidence="1" id="KW-0808">Transferase</keyword>
<dbReference type="AlphaFoldDB" id="A0A3Q9NNV7"/>
<gene>
    <name evidence="1" type="primary">eps2D</name>
</gene>
<protein>
    <submittedName>
        <fullName evidence="1">Tyrosine-protein kinase</fullName>
    </submittedName>
</protein>
<name>A0A3Q9NNV7_STRTR</name>
<dbReference type="EMBL" id="MG589389">
    <property type="protein sequence ID" value="AZT89193.1"/>
    <property type="molecule type" value="Genomic_DNA"/>
</dbReference>
<accession>A0A3Q9NNV7</accession>
<organism evidence="1">
    <name type="scientific">Streptococcus thermophilus</name>
    <dbReference type="NCBI Taxonomy" id="1308"/>
    <lineage>
        <taxon>Bacteria</taxon>
        <taxon>Bacillati</taxon>
        <taxon>Bacillota</taxon>
        <taxon>Bacilli</taxon>
        <taxon>Lactobacillales</taxon>
        <taxon>Streptococcaceae</taxon>
        <taxon>Streptococcus</taxon>
    </lineage>
</organism>